<comment type="caution">
    <text evidence="2">The sequence shown here is derived from an EMBL/GenBank/DDBJ whole genome shotgun (WGS) entry which is preliminary data.</text>
</comment>
<sequence length="78" mass="9165">MQQGKARGADEETVGVEWMREEEEEKKMRKEDVPTKEKGLWLWSDWTFEKTTTIDSRLNLSSIQCSLFDCSEFSQVKS</sequence>
<protein>
    <submittedName>
        <fullName evidence="2">Uncharacterized protein</fullName>
    </submittedName>
</protein>
<evidence type="ECO:0000313" key="2">
    <source>
        <dbReference type="EMBL" id="GMH10780.1"/>
    </source>
</evidence>
<reference evidence="2" key="1">
    <citation type="submission" date="2023-05" db="EMBL/GenBank/DDBJ databases">
        <title>Nepenthes gracilis genome sequencing.</title>
        <authorList>
            <person name="Fukushima K."/>
        </authorList>
    </citation>
    <scope>NUCLEOTIDE SEQUENCE</scope>
    <source>
        <strain evidence="2">SING2019-196</strain>
    </source>
</reference>
<dbReference type="Proteomes" id="UP001279734">
    <property type="component" value="Unassembled WGS sequence"/>
</dbReference>
<accession>A0AAD3SH91</accession>
<evidence type="ECO:0000313" key="3">
    <source>
        <dbReference type="Proteomes" id="UP001279734"/>
    </source>
</evidence>
<gene>
    <name evidence="2" type="ORF">Nepgr_012621</name>
</gene>
<evidence type="ECO:0000256" key="1">
    <source>
        <dbReference type="SAM" id="MobiDB-lite"/>
    </source>
</evidence>
<organism evidence="2 3">
    <name type="scientific">Nepenthes gracilis</name>
    <name type="common">Slender pitcher plant</name>
    <dbReference type="NCBI Taxonomy" id="150966"/>
    <lineage>
        <taxon>Eukaryota</taxon>
        <taxon>Viridiplantae</taxon>
        <taxon>Streptophyta</taxon>
        <taxon>Embryophyta</taxon>
        <taxon>Tracheophyta</taxon>
        <taxon>Spermatophyta</taxon>
        <taxon>Magnoliopsida</taxon>
        <taxon>eudicotyledons</taxon>
        <taxon>Gunneridae</taxon>
        <taxon>Pentapetalae</taxon>
        <taxon>Caryophyllales</taxon>
        <taxon>Nepenthaceae</taxon>
        <taxon>Nepenthes</taxon>
    </lineage>
</organism>
<dbReference type="EMBL" id="BSYO01000010">
    <property type="protein sequence ID" value="GMH10780.1"/>
    <property type="molecule type" value="Genomic_DNA"/>
</dbReference>
<dbReference type="AlphaFoldDB" id="A0AAD3SH91"/>
<feature type="region of interest" description="Disordered" evidence="1">
    <location>
        <begin position="1"/>
        <end position="31"/>
    </location>
</feature>
<proteinExistence type="predicted"/>
<name>A0AAD3SH91_NEPGR</name>
<keyword evidence="3" id="KW-1185">Reference proteome</keyword>